<feature type="domain" description="Penicillin-binding protein dimerisation" evidence="15">
    <location>
        <begin position="86"/>
        <end position="255"/>
    </location>
</feature>
<dbReference type="GO" id="GO:0006508">
    <property type="term" value="P:proteolysis"/>
    <property type="evidence" value="ECO:0007669"/>
    <property type="project" value="UniProtKB-KW"/>
</dbReference>
<dbReference type="InterPro" id="IPR017790">
    <property type="entry name" value="Penicillin-binding_protein_2"/>
</dbReference>
<dbReference type="AlphaFoldDB" id="A0A2M7RMW2"/>
<evidence type="ECO:0000313" key="17">
    <source>
        <dbReference type="Proteomes" id="UP000229371"/>
    </source>
</evidence>
<comment type="caution">
    <text evidence="16">The sequence shown here is derived from an EMBL/GenBank/DDBJ whole genome shotgun (WGS) entry which is preliminary data.</text>
</comment>
<dbReference type="Gene3D" id="3.40.710.10">
    <property type="entry name" value="DD-peptidase/beta-lactamase superfamily"/>
    <property type="match status" value="1"/>
</dbReference>
<evidence type="ECO:0000256" key="12">
    <source>
        <dbReference type="ARBA" id="ARBA00023316"/>
    </source>
</evidence>
<evidence type="ECO:0000259" key="15">
    <source>
        <dbReference type="Pfam" id="PF03717"/>
    </source>
</evidence>
<keyword evidence="10 13" id="KW-1133">Transmembrane helix</keyword>
<evidence type="ECO:0000256" key="6">
    <source>
        <dbReference type="ARBA" id="ARBA00022692"/>
    </source>
</evidence>
<dbReference type="GO" id="GO:0009252">
    <property type="term" value="P:peptidoglycan biosynthetic process"/>
    <property type="evidence" value="ECO:0007669"/>
    <property type="project" value="UniProtKB-KW"/>
</dbReference>
<protein>
    <submittedName>
        <fullName evidence="16">Penicillin-binding protein 2</fullName>
    </submittedName>
</protein>
<keyword evidence="7" id="KW-0378">Hydrolase</keyword>
<dbReference type="GO" id="GO:0071555">
    <property type="term" value="P:cell wall organization"/>
    <property type="evidence" value="ECO:0007669"/>
    <property type="project" value="UniProtKB-KW"/>
</dbReference>
<evidence type="ECO:0000256" key="7">
    <source>
        <dbReference type="ARBA" id="ARBA00022801"/>
    </source>
</evidence>
<evidence type="ECO:0000256" key="5">
    <source>
        <dbReference type="ARBA" id="ARBA00022670"/>
    </source>
</evidence>
<reference evidence="17" key="1">
    <citation type="submission" date="2017-09" db="EMBL/GenBank/DDBJ databases">
        <title>Depth-based differentiation of microbial function through sediment-hosted aquifers and enrichment of novel symbionts in the deep terrestrial subsurface.</title>
        <authorList>
            <person name="Probst A.J."/>
            <person name="Ladd B."/>
            <person name="Jarett J.K."/>
            <person name="Geller-Mcgrath D.E."/>
            <person name="Sieber C.M.K."/>
            <person name="Emerson J.B."/>
            <person name="Anantharaman K."/>
            <person name="Thomas B.C."/>
            <person name="Malmstrom R."/>
            <person name="Stieglmeier M."/>
            <person name="Klingl A."/>
            <person name="Woyke T."/>
            <person name="Ryan C.M."/>
            <person name="Banfield J.F."/>
        </authorList>
    </citation>
    <scope>NUCLEOTIDE SEQUENCE [LARGE SCALE GENOMIC DNA]</scope>
</reference>
<dbReference type="GO" id="GO:0008658">
    <property type="term" value="F:penicillin binding"/>
    <property type="evidence" value="ECO:0007669"/>
    <property type="project" value="InterPro"/>
</dbReference>
<name>A0A2M7RMW2_9BACT</name>
<comment type="subcellular location">
    <subcellularLocation>
        <location evidence="2">Cell membrane</location>
    </subcellularLocation>
    <subcellularLocation>
        <location evidence="1">Membrane</location>
        <topology evidence="1">Single-pass membrane protein</topology>
    </subcellularLocation>
</comment>
<keyword evidence="3" id="KW-1003">Cell membrane</keyword>
<evidence type="ECO:0000256" key="9">
    <source>
        <dbReference type="ARBA" id="ARBA00022984"/>
    </source>
</evidence>
<dbReference type="GO" id="GO:0009002">
    <property type="term" value="F:serine-type D-Ala-D-Ala carboxypeptidase activity"/>
    <property type="evidence" value="ECO:0007669"/>
    <property type="project" value="InterPro"/>
</dbReference>
<dbReference type="InterPro" id="IPR001460">
    <property type="entry name" value="PCN-bd_Tpept"/>
</dbReference>
<feature type="domain" description="Penicillin-binding protein transpeptidase" evidence="14">
    <location>
        <begin position="296"/>
        <end position="651"/>
    </location>
</feature>
<evidence type="ECO:0000256" key="2">
    <source>
        <dbReference type="ARBA" id="ARBA00004236"/>
    </source>
</evidence>
<dbReference type="Gene3D" id="3.90.1310.10">
    <property type="entry name" value="Penicillin-binding protein 2a (Domain 2)"/>
    <property type="match status" value="1"/>
</dbReference>
<keyword evidence="4" id="KW-0997">Cell inner membrane</keyword>
<dbReference type="PANTHER" id="PTHR30627:SF2">
    <property type="entry name" value="PEPTIDOGLYCAN D,D-TRANSPEPTIDASE MRDA"/>
    <property type="match status" value="1"/>
</dbReference>
<evidence type="ECO:0000259" key="14">
    <source>
        <dbReference type="Pfam" id="PF00905"/>
    </source>
</evidence>
<dbReference type="Pfam" id="PF00905">
    <property type="entry name" value="Transpeptidase"/>
    <property type="match status" value="1"/>
</dbReference>
<evidence type="ECO:0000256" key="13">
    <source>
        <dbReference type="SAM" id="Phobius"/>
    </source>
</evidence>
<dbReference type="GO" id="GO:0005886">
    <property type="term" value="C:plasma membrane"/>
    <property type="evidence" value="ECO:0007669"/>
    <property type="project" value="UniProtKB-SubCell"/>
</dbReference>
<sequence>MKKINSHSLDIEETFLDHLLKNREQDSELLDRKIEFPLRQKKVFLFFIFGLFFLALLLIVCFKLQILEHKKYNLLSQKNNFLNLKIAAERGIIYDRNMKQLVFNQPSFNIFVEKLNLPKEAEKRGKIFEEISKIFKTSKEDLEKKVEESHENSVLLKNDISRSDLILMETRIKEFPGIKIKEQNKRNYFEEETLSHILGYLGKISPTELKNLDSDYEIDDYTGKEGLEKEYEKILAEEKGFLEIERDAHGKEISQKIKKMPRSGQSLVLFLNLDLQKKIADTLRTILKEEQGEAAMAVALDPRTGEVLASVSLPAFDNNLFSQNITQEEYNKINTDSKNPQLNRIISGTYPVGSTIKPLIGIAALEEGVITKETTIFCPLNLCLENKYTGAPECFSDWQFHGWTNIKKAIAESVNSFFYIIGGGYETPKKSSLSDARLPKSFQGLGVTKINLWLERFGWGKQTGIDLPGEAKARVPTSLWKEDYFASKPLAQRIWYRGDTYNLSIGQGYLLATPIQVATAFQFIANQGKIFKPKIVKEVLNWDQNSGMVSKGKIQEEILKQNFVNSESIETIRQGMREAVTSLSGSAAMLNSLPVHVAAKTGTAQVSIQKQTYHNWITVFAPYENPEILLVIVFENVKGLKSLAQKATKEILTWYFTK</sequence>
<dbReference type="Proteomes" id="UP000229371">
    <property type="component" value="Unassembled WGS sequence"/>
</dbReference>
<dbReference type="NCBIfam" id="TIGR03423">
    <property type="entry name" value="pbp2_mrdA"/>
    <property type="match status" value="1"/>
</dbReference>
<keyword evidence="9" id="KW-0573">Peptidoglycan synthesis</keyword>
<dbReference type="EMBL" id="PFMI01000039">
    <property type="protein sequence ID" value="PIZ00823.1"/>
    <property type="molecule type" value="Genomic_DNA"/>
</dbReference>
<dbReference type="GO" id="GO:0008360">
    <property type="term" value="P:regulation of cell shape"/>
    <property type="evidence" value="ECO:0007669"/>
    <property type="project" value="UniProtKB-KW"/>
</dbReference>
<dbReference type="PANTHER" id="PTHR30627">
    <property type="entry name" value="PEPTIDOGLYCAN D,D-TRANSPEPTIDASE"/>
    <property type="match status" value="1"/>
</dbReference>
<dbReference type="SUPFAM" id="SSF56519">
    <property type="entry name" value="Penicillin binding protein dimerisation domain"/>
    <property type="match status" value="1"/>
</dbReference>
<evidence type="ECO:0000256" key="4">
    <source>
        <dbReference type="ARBA" id="ARBA00022519"/>
    </source>
</evidence>
<evidence type="ECO:0000256" key="1">
    <source>
        <dbReference type="ARBA" id="ARBA00004167"/>
    </source>
</evidence>
<dbReference type="SUPFAM" id="SSF56601">
    <property type="entry name" value="beta-lactamase/transpeptidase-like"/>
    <property type="match status" value="1"/>
</dbReference>
<dbReference type="GO" id="GO:0071972">
    <property type="term" value="F:peptidoglycan L,D-transpeptidase activity"/>
    <property type="evidence" value="ECO:0007669"/>
    <property type="project" value="TreeGrafter"/>
</dbReference>
<keyword evidence="5" id="KW-0645">Protease</keyword>
<keyword evidence="8" id="KW-0133">Cell shape</keyword>
<dbReference type="InterPro" id="IPR012338">
    <property type="entry name" value="Beta-lactam/transpept-like"/>
</dbReference>
<evidence type="ECO:0000256" key="3">
    <source>
        <dbReference type="ARBA" id="ARBA00022475"/>
    </source>
</evidence>
<evidence type="ECO:0000256" key="11">
    <source>
        <dbReference type="ARBA" id="ARBA00023136"/>
    </source>
</evidence>
<organism evidence="16 17">
    <name type="scientific">bacterium (Candidatus Gribaldobacteria) CG_4_10_14_0_8_um_filter_33_9</name>
    <dbReference type="NCBI Taxonomy" id="2014266"/>
    <lineage>
        <taxon>Bacteria</taxon>
        <taxon>Candidatus Gribaldobacteria</taxon>
    </lineage>
</organism>
<proteinExistence type="predicted"/>
<accession>A0A2M7RMW2</accession>
<dbReference type="InterPro" id="IPR005311">
    <property type="entry name" value="PBP_dimer"/>
</dbReference>
<keyword evidence="6 13" id="KW-0812">Transmembrane</keyword>
<evidence type="ECO:0000313" key="16">
    <source>
        <dbReference type="EMBL" id="PIZ00823.1"/>
    </source>
</evidence>
<dbReference type="InterPro" id="IPR036138">
    <property type="entry name" value="PBP_dimer_sf"/>
</dbReference>
<dbReference type="InterPro" id="IPR050515">
    <property type="entry name" value="Beta-lactam/transpept"/>
</dbReference>
<dbReference type="Pfam" id="PF03717">
    <property type="entry name" value="PBP_dimer"/>
    <property type="match status" value="1"/>
</dbReference>
<evidence type="ECO:0000256" key="10">
    <source>
        <dbReference type="ARBA" id="ARBA00022989"/>
    </source>
</evidence>
<keyword evidence="11 13" id="KW-0472">Membrane</keyword>
<keyword evidence="12" id="KW-0961">Cell wall biogenesis/degradation</keyword>
<feature type="transmembrane region" description="Helical" evidence="13">
    <location>
        <begin position="43"/>
        <end position="66"/>
    </location>
</feature>
<gene>
    <name evidence="16" type="primary">mrdA</name>
    <name evidence="16" type="ORF">COY61_01515</name>
</gene>
<evidence type="ECO:0000256" key="8">
    <source>
        <dbReference type="ARBA" id="ARBA00022960"/>
    </source>
</evidence>